<name>A0ABU0TBM4_9ACTN</name>
<proteinExistence type="predicted"/>
<feature type="domain" description="Tc1-like transposase DDE" evidence="1">
    <location>
        <begin position="173"/>
        <end position="234"/>
    </location>
</feature>
<sequence>MRHAQGGGLTTERRRFRERIRYEAGERFARGEKNAVIAKDLRVSDRSAERWRRAWRQGGMDALASAGPPKLPKLSDGQFAELEKELALGPAEHGWEDQRCTVARIRAVIAWKFQVDCSMAAVWRLLHRHDWSWQSVSRLIYRLRRHRKCRGKGRNSFAWSDYRDLVVRAHIQLKAPIVLVWGNLTTHRAAGMREYAVEHDGLTIVQLPSYAPDLNPVEGIWSLLRRGPLANVAFTDGDRWLRHGPGVGACRARRSRGG</sequence>
<comment type="caution">
    <text evidence="3">The sequence shown here is derived from an EMBL/GenBank/DDBJ whole genome shotgun (WGS) entry which is preliminary data.</text>
</comment>
<evidence type="ECO:0000259" key="2">
    <source>
        <dbReference type="Pfam" id="PF13592"/>
    </source>
</evidence>
<dbReference type="Gene3D" id="3.30.420.10">
    <property type="entry name" value="Ribonuclease H-like superfamily/Ribonuclease H"/>
    <property type="match status" value="1"/>
</dbReference>
<evidence type="ECO:0000313" key="4">
    <source>
        <dbReference type="Proteomes" id="UP001230328"/>
    </source>
</evidence>
<dbReference type="Pfam" id="PF13358">
    <property type="entry name" value="DDE_3"/>
    <property type="match status" value="1"/>
</dbReference>
<dbReference type="Pfam" id="PF13384">
    <property type="entry name" value="HTH_23"/>
    <property type="match status" value="1"/>
</dbReference>
<accession>A0ABU0TBM4</accession>
<dbReference type="InterPro" id="IPR036397">
    <property type="entry name" value="RNaseH_sf"/>
</dbReference>
<reference evidence="3 4" key="1">
    <citation type="submission" date="2023-07" db="EMBL/GenBank/DDBJ databases">
        <title>Comparative genomics of wheat-associated soil bacteria to identify genetic determinants of phenazine resistance.</title>
        <authorList>
            <person name="Mouncey N."/>
        </authorList>
    </citation>
    <scope>NUCLEOTIDE SEQUENCE [LARGE SCALE GENOMIC DNA]</scope>
    <source>
        <strain evidence="3 4">V2I4</strain>
    </source>
</reference>
<dbReference type="Pfam" id="PF13592">
    <property type="entry name" value="HTH_33"/>
    <property type="match status" value="1"/>
</dbReference>
<evidence type="ECO:0000259" key="1">
    <source>
        <dbReference type="Pfam" id="PF13358"/>
    </source>
</evidence>
<protein>
    <submittedName>
        <fullName evidence="3">Transposase</fullName>
    </submittedName>
</protein>
<dbReference type="Proteomes" id="UP001230328">
    <property type="component" value="Unassembled WGS sequence"/>
</dbReference>
<dbReference type="SUPFAM" id="SSF46689">
    <property type="entry name" value="Homeodomain-like"/>
    <property type="match status" value="1"/>
</dbReference>
<dbReference type="InterPro" id="IPR009057">
    <property type="entry name" value="Homeodomain-like_sf"/>
</dbReference>
<dbReference type="EMBL" id="JAUSZI010000002">
    <property type="protein sequence ID" value="MDQ1033197.1"/>
    <property type="molecule type" value="Genomic_DNA"/>
</dbReference>
<gene>
    <name evidence="3" type="ORF">QF035_010779</name>
</gene>
<keyword evidence="4" id="KW-1185">Reference proteome</keyword>
<dbReference type="InterPro" id="IPR025959">
    <property type="entry name" value="Winged_HTH_dom"/>
</dbReference>
<dbReference type="InterPro" id="IPR038717">
    <property type="entry name" value="Tc1-like_DDE_dom"/>
</dbReference>
<organism evidence="3 4">
    <name type="scientific">Streptomyces umbrinus</name>
    <dbReference type="NCBI Taxonomy" id="67370"/>
    <lineage>
        <taxon>Bacteria</taxon>
        <taxon>Bacillati</taxon>
        <taxon>Actinomycetota</taxon>
        <taxon>Actinomycetes</taxon>
        <taxon>Kitasatosporales</taxon>
        <taxon>Streptomycetaceae</taxon>
        <taxon>Streptomyces</taxon>
        <taxon>Streptomyces phaeochromogenes group</taxon>
    </lineage>
</organism>
<evidence type="ECO:0000313" key="3">
    <source>
        <dbReference type="EMBL" id="MDQ1033197.1"/>
    </source>
</evidence>
<feature type="domain" description="Winged helix-turn helix" evidence="2">
    <location>
        <begin position="96"/>
        <end position="135"/>
    </location>
</feature>